<feature type="transmembrane region" description="Helical" evidence="1">
    <location>
        <begin position="254"/>
        <end position="274"/>
    </location>
</feature>
<evidence type="ECO:0008006" key="4">
    <source>
        <dbReference type="Google" id="ProtNLM"/>
    </source>
</evidence>
<dbReference type="PANTHER" id="PTHR28658:SF3">
    <property type="entry name" value="TRANSMEMBRANE PROTEIN 180"/>
    <property type="match status" value="1"/>
</dbReference>
<dbReference type="InterPro" id="IPR036259">
    <property type="entry name" value="MFS_trans_sf"/>
</dbReference>
<dbReference type="InterPro" id="IPR040035">
    <property type="entry name" value="TMEM180"/>
</dbReference>
<keyword evidence="1" id="KW-1133">Transmembrane helix</keyword>
<dbReference type="Gene3D" id="1.20.1250.20">
    <property type="entry name" value="MFS general substrate transporter like domains"/>
    <property type="match status" value="1"/>
</dbReference>
<sequence>MGNVKLFVSLETAYGSIAFFTSILHNVFLLYHVDMFVSVYKIDKMSFWIGEAVFLVWNSVNDPLFGWMSDRHFLGNHATKEHSEARVVNQRLDALQKNGPLLALTFLAFWLAWAYPWLQFVVCLCLYDGFLTMVDLHHSALLADLAVSNEARTKLNSACSIFSVVGSTSVFLSYMLWHKEDLTSFRIFCGVLSVISLTGFLVMSKMLKRAHAVRQKHLDSSHHLERSTSEEETVVRSGPMLVKYIQQLASHKNFLWFAAMNLVQVFHCHFNSNFFPLFLENLLGDAISPTLASLLLGISFVAPHVNNLYFLSLCRRWGVYSVIRVLFVVKLLLAVVMLMMGPGHTILLCVFIASNRVFTEGTCKLLSLVISDLVDEDFVINGRRQAVSALIFGTAALLSKPGQTLAPLIGTWVLALQTGHDIFQSGHETGSVKASLSGMSVEKQSAYRMGCFHLLVYIPVICATIQLLCWQRFSLKGARLQHVKATRRGEERHHV</sequence>
<dbReference type="Proteomes" id="UP001519460">
    <property type="component" value="Unassembled WGS sequence"/>
</dbReference>
<dbReference type="AlphaFoldDB" id="A0ABD0J9T0"/>
<keyword evidence="1" id="KW-0472">Membrane</keyword>
<feature type="transmembrane region" description="Helical" evidence="1">
    <location>
        <begin position="286"/>
        <end position="305"/>
    </location>
</feature>
<proteinExistence type="predicted"/>
<comment type="caution">
    <text evidence="2">The sequence shown here is derived from an EMBL/GenBank/DDBJ whole genome shotgun (WGS) entry which is preliminary data.</text>
</comment>
<dbReference type="SUPFAM" id="SSF103473">
    <property type="entry name" value="MFS general substrate transporter"/>
    <property type="match status" value="1"/>
</dbReference>
<keyword evidence="1" id="KW-0812">Transmembrane</keyword>
<feature type="transmembrane region" description="Helical" evidence="1">
    <location>
        <begin position="101"/>
        <end position="127"/>
    </location>
</feature>
<dbReference type="PANTHER" id="PTHR28658">
    <property type="entry name" value="TRANSMEMBRANE PROTEIN 180"/>
    <property type="match status" value="1"/>
</dbReference>
<protein>
    <recommendedName>
        <fullName evidence="4">Transmembrane protein 180</fullName>
    </recommendedName>
</protein>
<dbReference type="Pfam" id="PF13347">
    <property type="entry name" value="MFS_2"/>
    <property type="match status" value="1"/>
</dbReference>
<feature type="transmembrane region" description="Helical" evidence="1">
    <location>
        <begin position="12"/>
        <end position="33"/>
    </location>
</feature>
<reference evidence="2 3" key="1">
    <citation type="journal article" date="2023" name="Sci. Data">
        <title>Genome assembly of the Korean intertidal mud-creeper Batillaria attramentaria.</title>
        <authorList>
            <person name="Patra A.K."/>
            <person name="Ho P.T."/>
            <person name="Jun S."/>
            <person name="Lee S.J."/>
            <person name="Kim Y."/>
            <person name="Won Y.J."/>
        </authorList>
    </citation>
    <scope>NUCLEOTIDE SEQUENCE [LARGE SCALE GENOMIC DNA]</scope>
    <source>
        <strain evidence="2">Wonlab-2016</strain>
    </source>
</reference>
<evidence type="ECO:0000313" key="3">
    <source>
        <dbReference type="Proteomes" id="UP001519460"/>
    </source>
</evidence>
<feature type="transmembrane region" description="Helical" evidence="1">
    <location>
        <begin position="158"/>
        <end position="177"/>
    </location>
</feature>
<evidence type="ECO:0000256" key="1">
    <source>
        <dbReference type="SAM" id="Phobius"/>
    </source>
</evidence>
<dbReference type="CDD" id="cd17481">
    <property type="entry name" value="MFS_MFSD13A"/>
    <property type="match status" value="1"/>
</dbReference>
<evidence type="ECO:0000313" key="2">
    <source>
        <dbReference type="EMBL" id="KAK7465945.1"/>
    </source>
</evidence>
<feature type="transmembrane region" description="Helical" evidence="1">
    <location>
        <begin position="183"/>
        <end position="204"/>
    </location>
</feature>
<dbReference type="EMBL" id="JACVVK020000563">
    <property type="protein sequence ID" value="KAK7465945.1"/>
    <property type="molecule type" value="Genomic_DNA"/>
</dbReference>
<name>A0ABD0J9T0_9CAEN</name>
<accession>A0ABD0J9T0</accession>
<gene>
    <name evidence="2" type="ORF">BaRGS_00037483</name>
</gene>
<organism evidence="2 3">
    <name type="scientific">Batillaria attramentaria</name>
    <dbReference type="NCBI Taxonomy" id="370345"/>
    <lineage>
        <taxon>Eukaryota</taxon>
        <taxon>Metazoa</taxon>
        <taxon>Spiralia</taxon>
        <taxon>Lophotrochozoa</taxon>
        <taxon>Mollusca</taxon>
        <taxon>Gastropoda</taxon>
        <taxon>Caenogastropoda</taxon>
        <taxon>Sorbeoconcha</taxon>
        <taxon>Cerithioidea</taxon>
        <taxon>Batillariidae</taxon>
        <taxon>Batillaria</taxon>
    </lineage>
</organism>
<keyword evidence="3" id="KW-1185">Reference proteome</keyword>
<feature type="transmembrane region" description="Helical" evidence="1">
    <location>
        <begin position="317"/>
        <end position="340"/>
    </location>
</feature>